<evidence type="ECO:0000256" key="1">
    <source>
        <dbReference type="ARBA" id="ARBA00004651"/>
    </source>
</evidence>
<dbReference type="Proteomes" id="UP000027981">
    <property type="component" value="Chromosome"/>
</dbReference>
<feature type="transmembrane region" description="Helical" evidence="6">
    <location>
        <begin position="164"/>
        <end position="180"/>
    </location>
</feature>
<dbReference type="GeneID" id="24842866"/>
<dbReference type="KEGG" id="ppac:PAP_08845"/>
<keyword evidence="5 6" id="KW-0472">Membrane</keyword>
<dbReference type="InterPro" id="IPR000620">
    <property type="entry name" value="EamA_dom"/>
</dbReference>
<dbReference type="HOGENOM" id="CLU_042632_1_0_2"/>
<keyword evidence="3 6" id="KW-0812">Transmembrane</keyword>
<evidence type="ECO:0000256" key="5">
    <source>
        <dbReference type="ARBA" id="ARBA00023136"/>
    </source>
</evidence>
<dbReference type="RefSeq" id="WP_048165628.1">
    <property type="nucleotide sequence ID" value="NZ_CP006019.1"/>
</dbReference>
<dbReference type="OrthoDB" id="78162at2157"/>
<feature type="transmembrane region" description="Helical" evidence="6">
    <location>
        <begin position="34"/>
        <end position="53"/>
    </location>
</feature>
<dbReference type="AlphaFoldDB" id="A0A075LUZ7"/>
<evidence type="ECO:0000313" key="8">
    <source>
        <dbReference type="EMBL" id="AIF70149.1"/>
    </source>
</evidence>
<evidence type="ECO:0000313" key="9">
    <source>
        <dbReference type="Proteomes" id="UP000027981"/>
    </source>
</evidence>
<gene>
    <name evidence="8" type="ORF">PAP_08845</name>
</gene>
<dbReference type="PANTHER" id="PTHR32322">
    <property type="entry name" value="INNER MEMBRANE TRANSPORTER"/>
    <property type="match status" value="1"/>
</dbReference>
<keyword evidence="9" id="KW-1185">Reference proteome</keyword>
<feature type="transmembrane region" description="Helical" evidence="6">
    <location>
        <begin position="107"/>
        <end position="128"/>
    </location>
</feature>
<evidence type="ECO:0000256" key="3">
    <source>
        <dbReference type="ARBA" id="ARBA00022692"/>
    </source>
</evidence>
<evidence type="ECO:0000256" key="4">
    <source>
        <dbReference type="ARBA" id="ARBA00022989"/>
    </source>
</evidence>
<feature type="domain" description="EamA" evidence="7">
    <location>
        <begin position="5"/>
        <end position="152"/>
    </location>
</feature>
<keyword evidence="4 6" id="KW-1133">Transmembrane helix</keyword>
<dbReference type="STRING" id="1343739.PAP_08845"/>
<dbReference type="InterPro" id="IPR037185">
    <property type="entry name" value="EmrE-like"/>
</dbReference>
<dbReference type="PANTHER" id="PTHR32322:SF18">
    <property type="entry name" value="S-ADENOSYLMETHIONINE_S-ADENOSYLHOMOCYSTEINE TRANSPORTER"/>
    <property type="match status" value="1"/>
</dbReference>
<feature type="transmembrane region" description="Helical" evidence="6">
    <location>
        <begin position="135"/>
        <end position="152"/>
    </location>
</feature>
<dbReference type="eggNOG" id="arCOG00273">
    <property type="taxonomic scope" value="Archaea"/>
</dbReference>
<evidence type="ECO:0000259" key="7">
    <source>
        <dbReference type="Pfam" id="PF00892"/>
    </source>
</evidence>
<dbReference type="InterPro" id="IPR050638">
    <property type="entry name" value="AA-Vitamin_Transporters"/>
</dbReference>
<accession>A0A075LUZ7</accession>
<dbReference type="Pfam" id="PF00892">
    <property type="entry name" value="EamA"/>
    <property type="match status" value="2"/>
</dbReference>
<name>A0A075LUZ7_9EURY</name>
<sequence length="300" mass="32711">MTHHYGYVSAVLAALLFGISSTLNKIALRNVHPMIIAGSIYLTAGIVLMLLRFTPLKDKILERLEFKVKTQEYFSRRDLLLLAFIVLFGSFLAPLSFMFGLNKTTAVNASLLLNTETLFTVLIALLVFKEKASRRSIIGILLILIGAVVISTENFREVELSKGILGNILIILAGLSWAIDNNLSKLLSVKRDLLLVTSLKGLFGGSALLILASLIGIPFYIPLQSLPYVLTVGAFSIGFSIVLFLFALREIGAMKTGAIFSTSSLIGALFAFLILGESFTAAKAFFGILMFFGVYLLSLE</sequence>
<keyword evidence="2" id="KW-1003">Cell membrane</keyword>
<proteinExistence type="predicted"/>
<comment type="subcellular location">
    <subcellularLocation>
        <location evidence="1">Cell membrane</location>
        <topology evidence="1">Multi-pass membrane protein</topology>
    </subcellularLocation>
</comment>
<dbReference type="SUPFAM" id="SSF103481">
    <property type="entry name" value="Multidrug resistance efflux transporter EmrE"/>
    <property type="match status" value="2"/>
</dbReference>
<feature type="transmembrane region" description="Helical" evidence="6">
    <location>
        <begin position="201"/>
        <end position="221"/>
    </location>
</feature>
<feature type="domain" description="EamA" evidence="7">
    <location>
        <begin position="165"/>
        <end position="298"/>
    </location>
</feature>
<feature type="transmembrane region" description="Helical" evidence="6">
    <location>
        <begin position="227"/>
        <end position="246"/>
    </location>
</feature>
<protein>
    <submittedName>
        <fullName evidence="8">Transporter</fullName>
    </submittedName>
</protein>
<organism evidence="8 9">
    <name type="scientific">Palaeococcus pacificus DY20341</name>
    <dbReference type="NCBI Taxonomy" id="1343739"/>
    <lineage>
        <taxon>Archaea</taxon>
        <taxon>Methanobacteriati</taxon>
        <taxon>Methanobacteriota</taxon>
        <taxon>Thermococci</taxon>
        <taxon>Thermococcales</taxon>
        <taxon>Thermococcaceae</taxon>
        <taxon>Palaeococcus</taxon>
    </lineage>
</organism>
<evidence type="ECO:0000256" key="2">
    <source>
        <dbReference type="ARBA" id="ARBA00022475"/>
    </source>
</evidence>
<evidence type="ECO:0000256" key="6">
    <source>
        <dbReference type="SAM" id="Phobius"/>
    </source>
</evidence>
<dbReference type="GO" id="GO:0005886">
    <property type="term" value="C:plasma membrane"/>
    <property type="evidence" value="ECO:0007669"/>
    <property type="project" value="UniProtKB-SubCell"/>
</dbReference>
<feature type="transmembrane region" description="Helical" evidence="6">
    <location>
        <begin position="281"/>
        <end position="299"/>
    </location>
</feature>
<feature type="transmembrane region" description="Helical" evidence="6">
    <location>
        <begin position="79"/>
        <end position="101"/>
    </location>
</feature>
<dbReference type="Gene3D" id="1.10.3730.20">
    <property type="match status" value="1"/>
</dbReference>
<reference evidence="9" key="1">
    <citation type="submission" date="2013-06" db="EMBL/GenBank/DDBJ databases">
        <title>Complete Genome Sequence of Hyperthermophilic Palaeococcus pacificus DY20341T, Isolated from a Deep-Sea Hydrothermal Sediments.</title>
        <authorList>
            <person name="Zeng X."/>
            <person name="Shao Z."/>
        </authorList>
    </citation>
    <scope>NUCLEOTIDE SEQUENCE [LARGE SCALE GENOMIC DNA]</scope>
    <source>
        <strain evidence="9">DY20341</strain>
    </source>
</reference>
<reference evidence="8 9" key="2">
    <citation type="journal article" date="2015" name="Genome Announc.">
        <title>Complete Genome Sequence of Hyperthermophilic Piezophilic Archaeon Palaeococcus pacificus DY20341T, Isolated from Deep-Sea Hydrothermal Sediments.</title>
        <authorList>
            <person name="Zeng X."/>
            <person name="Jebbar M."/>
            <person name="Shao Z."/>
        </authorList>
    </citation>
    <scope>NUCLEOTIDE SEQUENCE [LARGE SCALE GENOMIC DNA]</scope>
    <source>
        <strain evidence="8 9">DY20341</strain>
    </source>
</reference>
<feature type="transmembrane region" description="Helical" evidence="6">
    <location>
        <begin position="258"/>
        <end position="275"/>
    </location>
</feature>
<dbReference type="EMBL" id="CP006019">
    <property type="protein sequence ID" value="AIF70149.1"/>
    <property type="molecule type" value="Genomic_DNA"/>
</dbReference>